<reference evidence="2 3" key="1">
    <citation type="submission" date="2019-03" db="EMBL/GenBank/DDBJ databases">
        <authorList>
            <person name="Nijsse B."/>
        </authorList>
    </citation>
    <scope>NUCLEOTIDE SEQUENCE [LARGE SCALE GENOMIC DNA]</scope>
    <source>
        <strain evidence="2">Desulfoluna butyratoxydans MSL71</strain>
    </source>
</reference>
<dbReference type="GO" id="GO:0008233">
    <property type="term" value="F:peptidase activity"/>
    <property type="evidence" value="ECO:0007669"/>
    <property type="project" value="InterPro"/>
</dbReference>
<dbReference type="InterPro" id="IPR003709">
    <property type="entry name" value="VanY-like_core_dom"/>
</dbReference>
<organism evidence="2 3">
    <name type="scientific">Desulfoluna butyratoxydans</name>
    <dbReference type="NCBI Taxonomy" id="231438"/>
    <lineage>
        <taxon>Bacteria</taxon>
        <taxon>Pseudomonadati</taxon>
        <taxon>Thermodesulfobacteriota</taxon>
        <taxon>Desulfobacteria</taxon>
        <taxon>Desulfobacterales</taxon>
        <taxon>Desulfolunaceae</taxon>
        <taxon>Desulfoluna</taxon>
    </lineage>
</organism>
<evidence type="ECO:0000313" key="3">
    <source>
        <dbReference type="Proteomes" id="UP000507962"/>
    </source>
</evidence>
<dbReference type="SUPFAM" id="SSF55166">
    <property type="entry name" value="Hedgehog/DD-peptidase"/>
    <property type="match status" value="1"/>
</dbReference>
<gene>
    <name evidence="2" type="ORF">MSL71_8730</name>
</gene>
<dbReference type="InterPro" id="IPR009045">
    <property type="entry name" value="Zn_M74/Hedgehog-like"/>
</dbReference>
<dbReference type="AlphaFoldDB" id="A0A4U8YHY7"/>
<keyword evidence="3" id="KW-1185">Reference proteome</keyword>
<dbReference type="Proteomes" id="UP000507962">
    <property type="component" value="Unassembled WGS sequence"/>
</dbReference>
<dbReference type="CDD" id="cd14814">
    <property type="entry name" value="Peptidase_M15"/>
    <property type="match status" value="1"/>
</dbReference>
<protein>
    <submittedName>
        <fullName evidence="2">Peptidase m15b</fullName>
    </submittedName>
</protein>
<evidence type="ECO:0000313" key="2">
    <source>
        <dbReference type="EMBL" id="VFQ43245.1"/>
    </source>
</evidence>
<dbReference type="PANTHER" id="PTHR34385">
    <property type="entry name" value="D-ALANYL-D-ALANINE CARBOXYPEPTIDASE"/>
    <property type="match status" value="1"/>
</dbReference>
<proteinExistence type="predicted"/>
<dbReference type="GO" id="GO:0006508">
    <property type="term" value="P:proteolysis"/>
    <property type="evidence" value="ECO:0007669"/>
    <property type="project" value="InterPro"/>
</dbReference>
<dbReference type="EMBL" id="CAADHO010000001">
    <property type="protein sequence ID" value="VFQ43245.1"/>
    <property type="molecule type" value="Genomic_DNA"/>
</dbReference>
<dbReference type="Gene3D" id="3.30.1380.10">
    <property type="match status" value="1"/>
</dbReference>
<accession>A0A4U8YHY7</accession>
<feature type="domain" description="D-alanyl-D-alanine carboxypeptidase-like core" evidence="1">
    <location>
        <begin position="157"/>
        <end position="261"/>
    </location>
</feature>
<dbReference type="Pfam" id="PF02557">
    <property type="entry name" value="VanY"/>
    <property type="match status" value="1"/>
</dbReference>
<sequence length="267" mass="30525">MVPSPAYAAWMSVFKDEVQPIDDRYIKDYLNKIENFDEKHTEDIFLRADQKVTLKSALSRLKRIQRIVGHGHFALLSFDGAVKTAKAYTSVGRFTKKELDFMEMIFYEDSFLYGFMGDKPLKNLTDTIDEPKAVKIPYTGNYLYKGLPLEMYKKIKKDIGDDVILTSGLRSVTKQFMLFLSKAHSNDGNLSLASRSLAPPGYSFHGVGDFDVGQVGFGVLNFTEKFTDTPIYKKLEDLGYIKLRYSKGNYLGVRFEPWHIKVKLQSC</sequence>
<dbReference type="PANTHER" id="PTHR34385:SF1">
    <property type="entry name" value="PEPTIDOGLYCAN L-ALANYL-D-GLUTAMATE ENDOPEPTIDASE CWLK"/>
    <property type="match status" value="1"/>
</dbReference>
<name>A0A4U8YHY7_9BACT</name>
<dbReference type="InterPro" id="IPR052179">
    <property type="entry name" value="DD-CPase-like"/>
</dbReference>
<evidence type="ECO:0000259" key="1">
    <source>
        <dbReference type="Pfam" id="PF02557"/>
    </source>
</evidence>